<keyword evidence="6 7" id="KW-0472">Membrane</keyword>
<feature type="transmembrane region" description="Helical" evidence="7">
    <location>
        <begin position="378"/>
        <end position="396"/>
    </location>
</feature>
<organism evidence="8 9">
    <name type="scientific">Mesorhizobium plurifarium</name>
    <dbReference type="NCBI Taxonomy" id="69974"/>
    <lineage>
        <taxon>Bacteria</taxon>
        <taxon>Pseudomonadati</taxon>
        <taxon>Pseudomonadota</taxon>
        <taxon>Alphaproteobacteria</taxon>
        <taxon>Hyphomicrobiales</taxon>
        <taxon>Phyllobacteriaceae</taxon>
        <taxon>Mesorhizobium</taxon>
    </lineage>
</organism>
<comment type="similarity">
    <text evidence="2">Belongs to the polysaccharide synthase family.</text>
</comment>
<dbReference type="PANTHER" id="PTHR30250:SF10">
    <property type="entry name" value="LIPOPOLYSACCHARIDE BIOSYNTHESIS PROTEIN WZXC"/>
    <property type="match status" value="1"/>
</dbReference>
<keyword evidence="3" id="KW-1003">Cell membrane</keyword>
<evidence type="ECO:0000256" key="2">
    <source>
        <dbReference type="ARBA" id="ARBA00007430"/>
    </source>
</evidence>
<keyword evidence="4 7" id="KW-0812">Transmembrane</keyword>
<reference evidence="8 9" key="1">
    <citation type="submission" date="2014-08" db="EMBL/GenBank/DDBJ databases">
        <authorList>
            <person name="Moulin Lionel"/>
        </authorList>
    </citation>
    <scope>NUCLEOTIDE SEQUENCE [LARGE SCALE GENOMIC DNA]</scope>
</reference>
<feature type="transmembrane region" description="Helical" evidence="7">
    <location>
        <begin position="21"/>
        <end position="44"/>
    </location>
</feature>
<dbReference type="PANTHER" id="PTHR30250">
    <property type="entry name" value="PST FAMILY PREDICTED COLANIC ACID TRANSPORTER"/>
    <property type="match status" value="1"/>
</dbReference>
<evidence type="ECO:0000256" key="3">
    <source>
        <dbReference type="ARBA" id="ARBA00022475"/>
    </source>
</evidence>
<dbReference type="AlphaFoldDB" id="A0A090EMY0"/>
<accession>A0A090EMY0</accession>
<protein>
    <submittedName>
        <fullName evidence="8">O-antigen translocase-like protein</fullName>
    </submittedName>
</protein>
<feature type="transmembrane region" description="Helical" evidence="7">
    <location>
        <begin position="125"/>
        <end position="146"/>
    </location>
</feature>
<proteinExistence type="inferred from homology"/>
<comment type="subcellular location">
    <subcellularLocation>
        <location evidence="1">Cell membrane</location>
        <topology evidence="1">Multi-pass membrane protein</topology>
    </subcellularLocation>
</comment>
<feature type="transmembrane region" description="Helical" evidence="7">
    <location>
        <begin position="158"/>
        <end position="179"/>
    </location>
</feature>
<keyword evidence="5 7" id="KW-1133">Transmembrane helix</keyword>
<dbReference type="Pfam" id="PF13440">
    <property type="entry name" value="Polysacc_synt_3"/>
    <property type="match status" value="1"/>
</dbReference>
<name>A0A090EMY0_MESPL</name>
<dbReference type="EMBL" id="CCNB01000007">
    <property type="protein sequence ID" value="CDX32402.1"/>
    <property type="molecule type" value="Genomic_DNA"/>
</dbReference>
<feature type="transmembrane region" description="Helical" evidence="7">
    <location>
        <begin position="56"/>
        <end position="75"/>
    </location>
</feature>
<dbReference type="InterPro" id="IPR050833">
    <property type="entry name" value="Poly_Biosynth_Transport"/>
</dbReference>
<sequence length="452" mass="48480">MSYSDFLRSREGRITASPIGRIVRAAGGVSAMAIAGQLTLVATIPILARLYSPADFGVFTIYLSTVNILGAVAALRFEPSLYGVKETEQTYVTVKLIVLAVLTTGILAFAVGQMLLSFAPTQFRHLFWLVPIGMSGAALVETMNCWALRAGLLRDFALGRLILPATMALLQLVFGFARLGGESMVHAHVLSQFIFLAFLGFRILSWDDVRGIYRAPWRSAFDKAAREYKFPLFDIPATLGSYAINNLPAILVGSLFGPAFAGYLGVATRLVTGPIVLIATPLSNVFVAEANKSSDRGHMLGVARGLLILVTGLTALPILALGLAAPYLVVPLLGQAWIPTAQIMTALAFMGAVQALSTPLSEVPTLLRRQEVRLVVDAARMVLVFGPLLVGAKMGWEAIDVIYLMAIGGMVGFAIKTAASLYLLKRDTEPAQATLSSPYSIARKQHDEAPVE</sequence>
<dbReference type="Proteomes" id="UP000046373">
    <property type="component" value="Unassembled WGS sequence"/>
</dbReference>
<evidence type="ECO:0000256" key="6">
    <source>
        <dbReference type="ARBA" id="ARBA00023136"/>
    </source>
</evidence>
<feature type="transmembrane region" description="Helical" evidence="7">
    <location>
        <begin position="185"/>
        <end position="204"/>
    </location>
</feature>
<gene>
    <name evidence="8" type="ORF">MPLDJ20_150142</name>
</gene>
<evidence type="ECO:0000313" key="9">
    <source>
        <dbReference type="Proteomes" id="UP000046373"/>
    </source>
</evidence>
<evidence type="ECO:0000256" key="1">
    <source>
        <dbReference type="ARBA" id="ARBA00004651"/>
    </source>
</evidence>
<dbReference type="GO" id="GO:0005886">
    <property type="term" value="C:plasma membrane"/>
    <property type="evidence" value="ECO:0007669"/>
    <property type="project" value="UniProtKB-SubCell"/>
</dbReference>
<evidence type="ECO:0000256" key="4">
    <source>
        <dbReference type="ARBA" id="ARBA00022692"/>
    </source>
</evidence>
<feature type="transmembrane region" description="Helical" evidence="7">
    <location>
        <begin position="96"/>
        <end position="119"/>
    </location>
</feature>
<evidence type="ECO:0000256" key="5">
    <source>
        <dbReference type="ARBA" id="ARBA00022989"/>
    </source>
</evidence>
<feature type="transmembrane region" description="Helical" evidence="7">
    <location>
        <begin position="336"/>
        <end position="357"/>
    </location>
</feature>
<evidence type="ECO:0000256" key="7">
    <source>
        <dbReference type="SAM" id="Phobius"/>
    </source>
</evidence>
<evidence type="ECO:0000313" key="8">
    <source>
        <dbReference type="EMBL" id="CDX32402.1"/>
    </source>
</evidence>
<feature type="transmembrane region" description="Helical" evidence="7">
    <location>
        <begin position="402"/>
        <end position="424"/>
    </location>
</feature>
<dbReference type="GeneID" id="31889433"/>
<feature type="transmembrane region" description="Helical" evidence="7">
    <location>
        <begin position="306"/>
        <end position="330"/>
    </location>
</feature>